<dbReference type="NCBIfam" id="TIGR00544">
    <property type="entry name" value="lgt"/>
    <property type="match status" value="1"/>
</dbReference>
<feature type="transmembrane region" description="Helical" evidence="7">
    <location>
        <begin position="45"/>
        <end position="66"/>
    </location>
</feature>
<protein>
    <recommendedName>
        <fullName evidence="7">Phosphatidylglycerol--prolipoprotein diacylglyceryl transferase</fullName>
        <ecNumber evidence="7">2.5.1.145</ecNumber>
    </recommendedName>
</protein>
<feature type="transmembrane region" description="Helical" evidence="7">
    <location>
        <begin position="164"/>
        <end position="185"/>
    </location>
</feature>
<keyword evidence="4 7" id="KW-0812">Transmembrane</keyword>
<feature type="binding site" evidence="7">
    <location>
        <position position="129"/>
    </location>
    <ligand>
        <name>a 1,2-diacyl-sn-glycero-3-phospho-(1'-sn-glycerol)</name>
        <dbReference type="ChEBI" id="CHEBI:64716"/>
    </ligand>
</feature>
<dbReference type="NCBIfam" id="NF000778">
    <property type="entry name" value="PRK00052.3-4"/>
    <property type="match status" value="1"/>
</dbReference>
<dbReference type="AlphaFoldDB" id="A0A9W5Y696"/>
<feature type="transmembrane region" description="Helical" evidence="7">
    <location>
        <begin position="116"/>
        <end position="136"/>
    </location>
</feature>
<keyword evidence="5 7" id="KW-1133">Transmembrane helix</keyword>
<comment type="function">
    <text evidence="7">Catalyzes the transfer of the diacylglyceryl group from phosphatidylglycerol to the sulfhydryl group of the N-terminal cysteine of a prolipoprotein, the first step in the formation of mature lipoproteins.</text>
</comment>
<evidence type="ECO:0000256" key="7">
    <source>
        <dbReference type="HAMAP-Rule" id="MF_01147"/>
    </source>
</evidence>
<dbReference type="EC" id="2.5.1.145" evidence="7"/>
<feature type="transmembrane region" description="Helical" evidence="7">
    <location>
        <begin position="221"/>
        <end position="244"/>
    </location>
</feature>
<evidence type="ECO:0000313" key="9">
    <source>
        <dbReference type="Proteomes" id="UP001057868"/>
    </source>
</evidence>
<dbReference type="Pfam" id="PF01790">
    <property type="entry name" value="LGT"/>
    <property type="match status" value="1"/>
</dbReference>
<proteinExistence type="inferred from homology"/>
<dbReference type="PANTHER" id="PTHR30589:SF0">
    <property type="entry name" value="PHOSPHATIDYLGLYCEROL--PROLIPOPROTEIN DIACYLGLYCERYL TRANSFERASE"/>
    <property type="match status" value="1"/>
</dbReference>
<comment type="caution">
    <text evidence="8">The sequence shown here is derived from an EMBL/GenBank/DDBJ whole genome shotgun (WGS) entry which is preliminary data.</text>
</comment>
<comment type="catalytic activity">
    <reaction evidence="7">
        <text>L-cysteinyl-[prolipoprotein] + a 1,2-diacyl-sn-glycero-3-phospho-(1'-sn-glycerol) = an S-1,2-diacyl-sn-glyceryl-L-cysteinyl-[prolipoprotein] + sn-glycerol 1-phosphate + H(+)</text>
        <dbReference type="Rhea" id="RHEA:56712"/>
        <dbReference type="Rhea" id="RHEA-COMP:14679"/>
        <dbReference type="Rhea" id="RHEA-COMP:14680"/>
        <dbReference type="ChEBI" id="CHEBI:15378"/>
        <dbReference type="ChEBI" id="CHEBI:29950"/>
        <dbReference type="ChEBI" id="CHEBI:57685"/>
        <dbReference type="ChEBI" id="CHEBI:64716"/>
        <dbReference type="ChEBI" id="CHEBI:140658"/>
        <dbReference type="EC" id="2.5.1.145"/>
    </reaction>
</comment>
<dbReference type="HAMAP" id="MF_01147">
    <property type="entry name" value="Lgt"/>
    <property type="match status" value="1"/>
</dbReference>
<dbReference type="GO" id="GO:0008961">
    <property type="term" value="F:phosphatidylglycerol-prolipoprotein diacylglyceryl transferase activity"/>
    <property type="evidence" value="ECO:0007669"/>
    <property type="project" value="UniProtKB-UniRule"/>
</dbReference>
<keyword evidence="2 7" id="KW-1003">Cell membrane</keyword>
<comment type="subcellular location">
    <subcellularLocation>
        <location evidence="7">Cell membrane</location>
        <topology evidence="7">Multi-pass membrane protein</topology>
    </subcellularLocation>
</comment>
<dbReference type="RefSeq" id="WP_261854360.1">
    <property type="nucleotide sequence ID" value="NZ_BQXY01000012.1"/>
</dbReference>
<evidence type="ECO:0000256" key="2">
    <source>
        <dbReference type="ARBA" id="ARBA00022475"/>
    </source>
</evidence>
<feature type="transmembrane region" description="Helical" evidence="7">
    <location>
        <begin position="86"/>
        <end position="104"/>
    </location>
</feature>
<sequence length="255" mass="28135">MYNELIKFGPITIYGYGLMIGIGILAAYIVTDFRAKKNNIDREPIFNIAIWGVIGGILGAKLLYYITIISQIISNPKLLLNITDGFVVYGGIIGGILSAFIYCRKAKINFLKYFDLIIPSVALAQGFGRIGCFLAGCCYGEETTSNINVIFKHSNFAPNNVRLIPTQLISSGLDFLNFVVLIFIAKYKKADGVVAGCYLVFYSAGRFILEFYRGDLVRGSVGSLSTSQFISIFMFIIGLGIVFAKSNRKIDEVEN</sequence>
<dbReference type="GO" id="GO:0005886">
    <property type="term" value="C:plasma membrane"/>
    <property type="evidence" value="ECO:0007669"/>
    <property type="project" value="UniProtKB-SubCell"/>
</dbReference>
<dbReference type="GO" id="GO:0042158">
    <property type="term" value="P:lipoprotein biosynthetic process"/>
    <property type="evidence" value="ECO:0007669"/>
    <property type="project" value="UniProtKB-UniRule"/>
</dbReference>
<comment type="pathway">
    <text evidence="7">Protein modification; lipoprotein biosynthesis (diacylglyceryl transfer).</text>
</comment>
<feature type="transmembrane region" description="Helical" evidence="7">
    <location>
        <begin position="13"/>
        <end position="33"/>
    </location>
</feature>
<dbReference type="InterPro" id="IPR001640">
    <property type="entry name" value="Lgt"/>
</dbReference>
<dbReference type="Proteomes" id="UP001057868">
    <property type="component" value="Unassembled WGS sequence"/>
</dbReference>
<feature type="transmembrane region" description="Helical" evidence="7">
    <location>
        <begin position="192"/>
        <end position="209"/>
    </location>
</feature>
<keyword evidence="6 7" id="KW-0472">Membrane</keyword>
<reference evidence="8" key="1">
    <citation type="journal article" date="2023" name="Int. J. Syst. Evol. Microbiol.">
        <title>&lt;i&gt;Clostridium folliculivorans&lt;/i&gt; sp. nov., isolated from soil samples of an organic paddy in Japan.</title>
        <authorList>
            <person name="Tazawa J."/>
            <person name="Kobayashi H."/>
            <person name="Tanizawa Y."/>
            <person name="Uchino A."/>
            <person name="Tanaka F."/>
            <person name="Urashima Y."/>
            <person name="Miura S."/>
            <person name="Sakamoto M."/>
            <person name="Ohkuma M."/>
            <person name="Tohno M."/>
        </authorList>
    </citation>
    <scope>NUCLEOTIDE SEQUENCE</scope>
    <source>
        <strain evidence="8">D1-1</strain>
    </source>
</reference>
<comment type="similarity">
    <text evidence="1 7">Belongs to the Lgt family.</text>
</comment>
<evidence type="ECO:0000256" key="1">
    <source>
        <dbReference type="ARBA" id="ARBA00007150"/>
    </source>
</evidence>
<evidence type="ECO:0000256" key="3">
    <source>
        <dbReference type="ARBA" id="ARBA00022679"/>
    </source>
</evidence>
<evidence type="ECO:0000256" key="5">
    <source>
        <dbReference type="ARBA" id="ARBA00022989"/>
    </source>
</evidence>
<dbReference type="EMBL" id="BQXY01000012">
    <property type="protein sequence ID" value="GKU27501.1"/>
    <property type="molecule type" value="Genomic_DNA"/>
</dbReference>
<keyword evidence="9" id="KW-1185">Reference proteome</keyword>
<name>A0A9W5Y696_9CLOT</name>
<evidence type="ECO:0000256" key="6">
    <source>
        <dbReference type="ARBA" id="ARBA00023136"/>
    </source>
</evidence>
<evidence type="ECO:0000313" key="8">
    <source>
        <dbReference type="EMBL" id="GKU27501.1"/>
    </source>
</evidence>
<gene>
    <name evidence="7" type="primary">lgt</name>
    <name evidence="8" type="ORF">CFOLD11_43280</name>
</gene>
<keyword evidence="3 7" id="KW-0808">Transferase</keyword>
<dbReference type="PANTHER" id="PTHR30589">
    <property type="entry name" value="PROLIPOPROTEIN DIACYLGLYCERYL TRANSFERASE"/>
    <property type="match status" value="1"/>
</dbReference>
<organism evidence="8 9">
    <name type="scientific">Clostridium folliculivorans</name>
    <dbReference type="NCBI Taxonomy" id="2886038"/>
    <lineage>
        <taxon>Bacteria</taxon>
        <taxon>Bacillati</taxon>
        <taxon>Bacillota</taxon>
        <taxon>Clostridia</taxon>
        <taxon>Eubacteriales</taxon>
        <taxon>Clostridiaceae</taxon>
        <taxon>Clostridium</taxon>
    </lineage>
</organism>
<evidence type="ECO:0000256" key="4">
    <source>
        <dbReference type="ARBA" id="ARBA00022692"/>
    </source>
</evidence>
<accession>A0A9W5Y696</accession>